<dbReference type="AlphaFoldDB" id="A0A1X2DW94"/>
<evidence type="ECO:0000256" key="1">
    <source>
        <dbReference type="ARBA" id="ARBA00010652"/>
    </source>
</evidence>
<feature type="domain" description="PPE family C-terminal" evidence="4">
    <location>
        <begin position="286"/>
        <end position="366"/>
    </location>
</feature>
<gene>
    <name evidence="5" type="ORF">AWC27_09125</name>
</gene>
<dbReference type="EMBL" id="LQPW01000150">
    <property type="protein sequence ID" value="ORW92402.1"/>
    <property type="molecule type" value="Genomic_DNA"/>
</dbReference>
<sequence>MELMVDFAALPPEINSARMYAGVGAAPLAAAAQAWDGLAAELGSAAELYAMVVAELVTRQWVGPSAVSMAEAAASYLSWLNATAGLAAQTAGQLRSAVAAYEAAYVATVPPAEIEVNRALLAALVATNVFGQNSSAIAATETQYGQMWAQDGAAMYSYAGASAAATTLTPFTAPAQNADPAAQPTLAQVIAQISSVPNLLQGLASGTSVDPIALLDSMLADPANIAVNRFGSDMGQFATELSGWAFLASGFTPYFSSLYPLALPAQAAADVAEVSSAAPGPTLVSSYGDAASVGRLSVPATWSMKAPEIRLAATQLPASALGSLPQAAILGPDGCGGGLPVVSGLGNAAKGGESKPRCGVRSKVLPPWAREPDAEGQGSGRPHQSQPVASALSDRERDEIARLRKEIAELATERDAAARLIKEAMW</sequence>
<proteinExistence type="inferred from homology"/>
<organism evidence="5 6">
    <name type="scientific">Mycobacterium szulgai</name>
    <dbReference type="NCBI Taxonomy" id="1787"/>
    <lineage>
        <taxon>Bacteria</taxon>
        <taxon>Bacillati</taxon>
        <taxon>Actinomycetota</taxon>
        <taxon>Actinomycetes</taxon>
        <taxon>Mycobacteriales</taxon>
        <taxon>Mycobacteriaceae</taxon>
        <taxon>Mycobacterium</taxon>
    </lineage>
</organism>
<dbReference type="InterPro" id="IPR038332">
    <property type="entry name" value="PPE_sf"/>
</dbReference>
<dbReference type="Proteomes" id="UP000193317">
    <property type="component" value="Unassembled WGS sequence"/>
</dbReference>
<dbReference type="Gene3D" id="1.20.1260.20">
    <property type="entry name" value="PPE superfamily"/>
    <property type="match status" value="1"/>
</dbReference>
<dbReference type="Pfam" id="PF00823">
    <property type="entry name" value="PPE"/>
    <property type="match status" value="1"/>
</dbReference>
<dbReference type="InterPro" id="IPR022171">
    <property type="entry name" value="PPE_C"/>
</dbReference>
<dbReference type="SUPFAM" id="SSF140459">
    <property type="entry name" value="PE/PPE dimer-like"/>
    <property type="match status" value="1"/>
</dbReference>
<dbReference type="Pfam" id="PF12484">
    <property type="entry name" value="PPE-SVP"/>
    <property type="match status" value="1"/>
</dbReference>
<feature type="domain" description="PPE" evidence="3">
    <location>
        <begin position="6"/>
        <end position="169"/>
    </location>
</feature>
<feature type="region of interest" description="Disordered" evidence="2">
    <location>
        <begin position="348"/>
        <end position="397"/>
    </location>
</feature>
<dbReference type="PANTHER" id="PTHR46766:SF1">
    <property type="entry name" value="GLUTAMINE-RICH PROTEIN 2"/>
    <property type="match status" value="1"/>
</dbReference>
<accession>A0A1X2DW94</accession>
<evidence type="ECO:0000259" key="3">
    <source>
        <dbReference type="Pfam" id="PF00823"/>
    </source>
</evidence>
<evidence type="ECO:0000259" key="4">
    <source>
        <dbReference type="Pfam" id="PF12484"/>
    </source>
</evidence>
<protein>
    <recommendedName>
        <fullName evidence="7">PPE family domain-containing protein</fullName>
    </recommendedName>
</protein>
<comment type="similarity">
    <text evidence="1">Belongs to the mycobacterial PPE family.</text>
</comment>
<evidence type="ECO:0000313" key="5">
    <source>
        <dbReference type="EMBL" id="ORW92402.1"/>
    </source>
</evidence>
<dbReference type="FunFam" id="1.20.1260.20:FF:000001">
    <property type="entry name" value="PPE family protein PPE41"/>
    <property type="match status" value="1"/>
</dbReference>
<dbReference type="PANTHER" id="PTHR46766">
    <property type="entry name" value="GLUTAMINE-RICH PROTEIN 2"/>
    <property type="match status" value="1"/>
</dbReference>
<reference evidence="5 6" key="1">
    <citation type="submission" date="2016-01" db="EMBL/GenBank/DDBJ databases">
        <title>The new phylogeny of the genus Mycobacterium.</title>
        <authorList>
            <person name="Tarcisio F."/>
            <person name="Conor M."/>
            <person name="Antonella G."/>
            <person name="Elisabetta G."/>
            <person name="Giulia F.S."/>
            <person name="Sara T."/>
            <person name="Anna F."/>
            <person name="Clotilde B."/>
            <person name="Roberto B."/>
            <person name="Veronica D.S."/>
            <person name="Fabio R."/>
            <person name="Monica P."/>
            <person name="Olivier J."/>
            <person name="Enrico T."/>
            <person name="Nicola S."/>
        </authorList>
    </citation>
    <scope>NUCLEOTIDE SEQUENCE [LARGE SCALE GENOMIC DNA]</scope>
    <source>
        <strain evidence="5 6">DSM 44166</strain>
    </source>
</reference>
<name>A0A1X2DW94_MYCSZ</name>
<evidence type="ECO:0000256" key="2">
    <source>
        <dbReference type="SAM" id="MobiDB-lite"/>
    </source>
</evidence>
<dbReference type="InterPro" id="IPR000030">
    <property type="entry name" value="PPE_dom"/>
</dbReference>
<comment type="caution">
    <text evidence="5">The sequence shown here is derived from an EMBL/GenBank/DDBJ whole genome shotgun (WGS) entry which is preliminary data.</text>
</comment>
<evidence type="ECO:0008006" key="7">
    <source>
        <dbReference type="Google" id="ProtNLM"/>
    </source>
</evidence>
<evidence type="ECO:0000313" key="6">
    <source>
        <dbReference type="Proteomes" id="UP000193317"/>
    </source>
</evidence>
<dbReference type="GO" id="GO:0052572">
    <property type="term" value="P:response to host immune response"/>
    <property type="evidence" value="ECO:0007669"/>
    <property type="project" value="TreeGrafter"/>
</dbReference>
<keyword evidence="6" id="KW-1185">Reference proteome</keyword>